<keyword evidence="6" id="KW-0813">Transport</keyword>
<evidence type="ECO:0000256" key="3">
    <source>
        <dbReference type="ARBA" id="ARBA00005698"/>
    </source>
</evidence>
<evidence type="ECO:0000256" key="14">
    <source>
        <dbReference type="ARBA" id="ARBA00022989"/>
    </source>
</evidence>
<evidence type="ECO:0000256" key="12">
    <source>
        <dbReference type="ARBA" id="ARBA00022957"/>
    </source>
</evidence>
<gene>
    <name evidence="21" type="primary">ndhG</name>
</gene>
<dbReference type="PANTHER" id="PTHR48479:SF1">
    <property type="entry name" value="NAD(P)H-QUINONE OXIDOREDUCTASE SUBUNIT 6, CHLOROPLASTIC"/>
    <property type="match status" value="1"/>
</dbReference>
<comment type="catalytic activity">
    <reaction evidence="18 20">
        <text>a plastoquinone + NADPH + (n+1) H(+)(in) = a plastoquinol + NADP(+) + n H(+)(out)</text>
        <dbReference type="Rhea" id="RHEA:42612"/>
        <dbReference type="Rhea" id="RHEA-COMP:9561"/>
        <dbReference type="Rhea" id="RHEA-COMP:9562"/>
        <dbReference type="ChEBI" id="CHEBI:15378"/>
        <dbReference type="ChEBI" id="CHEBI:17757"/>
        <dbReference type="ChEBI" id="CHEBI:57783"/>
        <dbReference type="ChEBI" id="CHEBI:58349"/>
        <dbReference type="ChEBI" id="CHEBI:62192"/>
    </reaction>
</comment>
<dbReference type="GO" id="GO:0009535">
    <property type="term" value="C:chloroplast thylakoid membrane"/>
    <property type="evidence" value="ECO:0007669"/>
    <property type="project" value="UniProtKB-SubCell"/>
</dbReference>
<dbReference type="FunFam" id="1.20.120.1200:FF:000002">
    <property type="entry name" value="NAD(P)H-quinone oxidoreductase subunit 6, chloroplastic"/>
    <property type="match status" value="1"/>
</dbReference>
<comment type="subunit">
    <text evidence="4 20">NDH is composed of at least 16 different subunits, 5 of which are encoded in the nucleus.</text>
</comment>
<dbReference type="AlphaFoldDB" id="A0A1B0PQD9"/>
<feature type="transmembrane region" description="Helical" evidence="20">
    <location>
        <begin position="59"/>
        <end position="81"/>
    </location>
</feature>
<keyword evidence="7 20" id="KW-0150">Chloroplast</keyword>
<evidence type="ECO:0000256" key="16">
    <source>
        <dbReference type="ARBA" id="ARBA00023078"/>
    </source>
</evidence>
<feature type="transmembrane region" description="Helical" evidence="20">
    <location>
        <begin position="101"/>
        <end position="120"/>
    </location>
</feature>
<organism evidence="21">
    <name type="scientific">Botrychium ternatum</name>
    <dbReference type="NCBI Taxonomy" id="208695"/>
    <lineage>
        <taxon>Eukaryota</taxon>
        <taxon>Viridiplantae</taxon>
        <taxon>Streptophyta</taxon>
        <taxon>Embryophyta</taxon>
        <taxon>Tracheophyta</taxon>
        <taxon>Polypodiopsida</taxon>
        <taxon>Ophioglossidae</taxon>
        <taxon>Ophioglossales</taxon>
        <taxon>Ophioglossaceae</taxon>
        <taxon>Botrychioideae</taxon>
        <taxon>Botrychium</taxon>
    </lineage>
</organism>
<keyword evidence="11 20" id="KW-0521">NADP</keyword>
<evidence type="ECO:0000256" key="11">
    <source>
        <dbReference type="ARBA" id="ARBA00022857"/>
    </source>
</evidence>
<keyword evidence="17 20" id="KW-0472">Membrane</keyword>
<keyword evidence="10 20" id="KW-0874">Quinone</keyword>
<proteinExistence type="inferred from homology"/>
<sequence>MDFSESIHSILLVVVESGIVLGSSGVVLPTNIVHSAFLLGLVLICISLLYLALNADFVAAAQVPVYVGAANVSIVFAVMLINKSQDENVSSPRNAGDNITLSVCTSLFSLLIVMILNTPWSGISLIKRSDEVMEQVPANSVQLIGFQLLTDSLLPFELLSILLLVALVGAIDIARRDGTVGVPGDEISRSK</sequence>
<evidence type="ECO:0000256" key="2">
    <source>
        <dbReference type="ARBA" id="ARBA00004454"/>
    </source>
</evidence>
<dbReference type="GO" id="GO:0048038">
    <property type="term" value="F:quinone binding"/>
    <property type="evidence" value="ECO:0007669"/>
    <property type="project" value="UniProtKB-KW"/>
</dbReference>
<evidence type="ECO:0000256" key="1">
    <source>
        <dbReference type="ARBA" id="ARBA00004059"/>
    </source>
</evidence>
<evidence type="ECO:0000256" key="4">
    <source>
        <dbReference type="ARBA" id="ARBA00011199"/>
    </source>
</evidence>
<dbReference type="EC" id="7.1.1.-" evidence="20"/>
<keyword evidence="16 20" id="KW-0793">Thylakoid</keyword>
<evidence type="ECO:0000256" key="19">
    <source>
        <dbReference type="ARBA" id="ARBA00048026"/>
    </source>
</evidence>
<dbReference type="InterPro" id="IPR042106">
    <property type="entry name" value="Nuo/plastoQ_OxRdtase_6_NuoJ"/>
</dbReference>
<dbReference type="InterPro" id="IPR050290">
    <property type="entry name" value="NAD(P)H-Q_Oxidoreduct_6"/>
</dbReference>
<evidence type="ECO:0000256" key="6">
    <source>
        <dbReference type="ARBA" id="ARBA00022448"/>
    </source>
</evidence>
<dbReference type="PANTHER" id="PTHR48479">
    <property type="entry name" value="NAD(P)H-QUINONE OXIDOREDUCTASE SUBUNIT 6, CHLOROPLASTIC"/>
    <property type="match status" value="1"/>
</dbReference>
<geneLocation type="chloroplast" evidence="21"/>
<dbReference type="InterPro" id="IPR001457">
    <property type="entry name" value="NADH_UbQ/plastoQ_OxRdtase_su6"/>
</dbReference>
<evidence type="ECO:0000256" key="18">
    <source>
        <dbReference type="ARBA" id="ARBA00047726"/>
    </source>
</evidence>
<evidence type="ECO:0000256" key="9">
    <source>
        <dbReference type="ARBA" id="ARBA00022692"/>
    </source>
</evidence>
<evidence type="ECO:0000256" key="8">
    <source>
        <dbReference type="ARBA" id="ARBA00022640"/>
    </source>
</evidence>
<keyword evidence="8 20" id="KW-0934">Plastid</keyword>
<protein>
    <recommendedName>
        <fullName evidence="5 20">NAD(P)H-quinone oxidoreductase subunit 6, chloroplastic</fullName>
        <ecNumber evidence="20">7.1.1.-</ecNumber>
    </recommendedName>
</protein>
<dbReference type="Pfam" id="PF00499">
    <property type="entry name" value="Oxidored_q3"/>
    <property type="match status" value="1"/>
</dbReference>
<feature type="transmembrane region" description="Helical" evidence="20">
    <location>
        <begin position="153"/>
        <end position="171"/>
    </location>
</feature>
<feature type="transmembrane region" description="Helical" evidence="20">
    <location>
        <begin position="6"/>
        <end position="28"/>
    </location>
</feature>
<comment type="function">
    <text evidence="1 20">NDH shuttles electrons from NAD(P)H:plastoquinone, via FMN and iron-sulfur (Fe-S) centers, to quinones in the photosynthetic chain and possibly in a chloroplast respiratory chain. The immediate electron acceptor for the enzyme in this species is believed to be plastoquinone. Couples the redox reaction to proton translocation, and thus conserves the redox energy in a proton gradient.</text>
</comment>
<evidence type="ECO:0000256" key="7">
    <source>
        <dbReference type="ARBA" id="ARBA00022528"/>
    </source>
</evidence>
<evidence type="ECO:0000313" key="21">
    <source>
        <dbReference type="EMBL" id="AJB98587.1"/>
    </source>
</evidence>
<evidence type="ECO:0000256" key="10">
    <source>
        <dbReference type="ARBA" id="ARBA00022719"/>
    </source>
</evidence>
<dbReference type="EMBL" id="KM817789">
    <property type="protein sequence ID" value="AJB98587.1"/>
    <property type="molecule type" value="Genomic_DNA"/>
</dbReference>
<dbReference type="GO" id="GO:0008137">
    <property type="term" value="F:NADH dehydrogenase (ubiquinone) activity"/>
    <property type="evidence" value="ECO:0007669"/>
    <property type="project" value="UniProtKB-UniRule"/>
</dbReference>
<feature type="transmembrane region" description="Helical" evidence="20">
    <location>
        <begin position="35"/>
        <end position="53"/>
    </location>
</feature>
<evidence type="ECO:0000256" key="5">
    <source>
        <dbReference type="ARBA" id="ARBA00018131"/>
    </source>
</evidence>
<comment type="subcellular location">
    <subcellularLocation>
        <location evidence="2">Plastid</location>
        <location evidence="2">Chloroplast thylakoid membrane</location>
        <topology evidence="2">Multi-pass membrane protein</topology>
    </subcellularLocation>
</comment>
<comment type="catalytic activity">
    <reaction evidence="19 20">
        <text>a plastoquinone + NADH + (n+1) H(+)(in) = a plastoquinol + NAD(+) + n H(+)(out)</text>
        <dbReference type="Rhea" id="RHEA:42608"/>
        <dbReference type="Rhea" id="RHEA-COMP:9561"/>
        <dbReference type="Rhea" id="RHEA-COMP:9562"/>
        <dbReference type="ChEBI" id="CHEBI:15378"/>
        <dbReference type="ChEBI" id="CHEBI:17757"/>
        <dbReference type="ChEBI" id="CHEBI:57540"/>
        <dbReference type="ChEBI" id="CHEBI:57945"/>
        <dbReference type="ChEBI" id="CHEBI:62192"/>
    </reaction>
</comment>
<keyword evidence="14 20" id="KW-1133">Transmembrane helix</keyword>
<name>A0A1B0PQD9_9MONI</name>
<keyword evidence="12 20" id="KW-0618">Plastoquinone</keyword>
<dbReference type="Gene3D" id="1.20.120.1200">
    <property type="entry name" value="NADH-ubiquinone/plastoquinone oxidoreductase chain 6, subunit NuoJ"/>
    <property type="match status" value="1"/>
</dbReference>
<evidence type="ECO:0000256" key="20">
    <source>
        <dbReference type="RuleBase" id="RU004431"/>
    </source>
</evidence>
<dbReference type="NCBIfam" id="NF005163">
    <property type="entry name" value="PRK06638.1-3"/>
    <property type="match status" value="1"/>
</dbReference>
<keyword evidence="15 20" id="KW-0520">NAD</keyword>
<accession>A0A1B0PQD9</accession>
<comment type="similarity">
    <text evidence="3 20">Belongs to the complex I subunit 6 family.</text>
</comment>
<reference evidence="21" key="1">
    <citation type="submission" date="2016-11" db="EMBL/GenBank/DDBJ databases">
        <title>The chloroplast genome sequences of Ophioglossaceae.</title>
        <authorList>
            <person name="Kim H.T."/>
            <person name="Kim K.-J."/>
        </authorList>
    </citation>
    <scope>NUCLEOTIDE SEQUENCE</scope>
</reference>
<keyword evidence="13" id="KW-1278">Translocase</keyword>
<evidence type="ECO:0000256" key="15">
    <source>
        <dbReference type="ARBA" id="ARBA00023027"/>
    </source>
</evidence>
<evidence type="ECO:0000256" key="17">
    <source>
        <dbReference type="ARBA" id="ARBA00023136"/>
    </source>
</evidence>
<evidence type="ECO:0000256" key="13">
    <source>
        <dbReference type="ARBA" id="ARBA00022967"/>
    </source>
</evidence>
<keyword evidence="9 20" id="KW-0812">Transmembrane</keyword>